<evidence type="ECO:0000313" key="5">
    <source>
        <dbReference type="EMBL" id="BBZ26584.1"/>
    </source>
</evidence>
<dbReference type="AlphaFoldDB" id="A0A7I7XAJ5"/>
<reference evidence="5 6" key="1">
    <citation type="journal article" date="2019" name="Emerg. Microbes Infect.">
        <title>Comprehensive subspecies identification of 175 nontuberculous mycobacteria species based on 7547 genomic profiles.</title>
        <authorList>
            <person name="Matsumoto Y."/>
            <person name="Kinjo T."/>
            <person name="Motooka D."/>
            <person name="Nabeya D."/>
            <person name="Jung N."/>
            <person name="Uechi K."/>
            <person name="Horii T."/>
            <person name="Iida T."/>
            <person name="Fujita J."/>
            <person name="Nakamura S."/>
        </authorList>
    </citation>
    <scope>NUCLEOTIDE SEQUENCE [LARGE SCALE GENOMIC DNA]</scope>
    <source>
        <strain evidence="5 6">JCM 13574</strain>
    </source>
</reference>
<dbReference type="InterPro" id="IPR050641">
    <property type="entry name" value="RIFMO-like"/>
</dbReference>
<evidence type="ECO:0000256" key="3">
    <source>
        <dbReference type="ARBA" id="ARBA00022827"/>
    </source>
</evidence>
<dbReference type="GO" id="GO:0071949">
    <property type="term" value="F:FAD binding"/>
    <property type="evidence" value="ECO:0007669"/>
    <property type="project" value="InterPro"/>
</dbReference>
<evidence type="ECO:0000256" key="2">
    <source>
        <dbReference type="ARBA" id="ARBA00022630"/>
    </source>
</evidence>
<dbReference type="GO" id="GO:0016709">
    <property type="term" value="F:oxidoreductase activity, acting on paired donors, with incorporation or reduction of molecular oxygen, NAD(P)H as one donor, and incorporation of one atom of oxygen"/>
    <property type="evidence" value="ECO:0007669"/>
    <property type="project" value="UniProtKB-ARBA"/>
</dbReference>
<dbReference type="KEGG" id="mmag:MMAD_08790"/>
<dbReference type="Pfam" id="PF01494">
    <property type="entry name" value="FAD_binding_3"/>
    <property type="match status" value="1"/>
</dbReference>
<dbReference type="Proteomes" id="UP000466517">
    <property type="component" value="Chromosome"/>
</dbReference>
<dbReference type="PRINTS" id="PR00420">
    <property type="entry name" value="RNGMNOXGNASE"/>
</dbReference>
<keyword evidence="2" id="KW-0285">Flavoprotein</keyword>
<keyword evidence="5" id="KW-0560">Oxidoreductase</keyword>
<gene>
    <name evidence="5" type="ORF">MMAD_08790</name>
</gene>
<dbReference type="InterPro" id="IPR002938">
    <property type="entry name" value="FAD-bd"/>
</dbReference>
<proteinExistence type="predicted"/>
<keyword evidence="6" id="KW-1185">Reference proteome</keyword>
<dbReference type="PANTHER" id="PTHR43004">
    <property type="entry name" value="TRK SYSTEM POTASSIUM UPTAKE PROTEIN"/>
    <property type="match status" value="1"/>
</dbReference>
<dbReference type="EMBL" id="AP022610">
    <property type="protein sequence ID" value="BBZ26584.1"/>
    <property type="molecule type" value="Genomic_DNA"/>
</dbReference>
<dbReference type="InterPro" id="IPR036188">
    <property type="entry name" value="FAD/NAD-bd_sf"/>
</dbReference>
<feature type="domain" description="FAD-binding" evidence="4">
    <location>
        <begin position="9"/>
        <end position="346"/>
    </location>
</feature>
<sequence length="456" mass="47675">MVASLPTHTDVLIVGAGPAGLALAASLAQLGVDHTVVDRAPGPSTGSRAAAVQPRTLEYLDRIHVADTLIDDGLPGRGFVVADRDRTLLRTDYGRVASPFPFLLLISQQQTELRLLQRLEALGGRVHRGVRLLTLQDEFPGTAATLVDSTGIVRVIHARYVAGCDGLHSRVRDQAGGRFPGEAPATLFAVADARASGRPDDDLDTTFTLAPAGLLITSALPGDQLRLVAGVAPGTTAPTPAELDDLIATRGGRAMRRLRITEVVASSTYRVQQRVADRLRLGDVFLVGDAAHTHSPAGGQGMNTGIQDAGNLAWKLALALDRARPIDVLDTYQSERHPVAAELIAFTAQLMAVATVADPGAAAVRNDVIAAAAGVPGVTDLLATKLAQLDIDYADRTAGPMAPGRRAPLDLAPADDLTWSVGAPDDAGQSTYVRPDGIVADPELGARILDREGATP</sequence>
<dbReference type="Gene3D" id="3.30.70.2450">
    <property type="match status" value="1"/>
</dbReference>
<protein>
    <submittedName>
        <fullName evidence="5">Pentachlorophenol monooxygenase</fullName>
    </submittedName>
</protein>
<evidence type="ECO:0000256" key="1">
    <source>
        <dbReference type="ARBA" id="ARBA00001974"/>
    </source>
</evidence>
<evidence type="ECO:0000259" key="4">
    <source>
        <dbReference type="Pfam" id="PF01494"/>
    </source>
</evidence>
<dbReference type="Gene3D" id="3.50.50.60">
    <property type="entry name" value="FAD/NAD(P)-binding domain"/>
    <property type="match status" value="1"/>
</dbReference>
<evidence type="ECO:0000313" key="6">
    <source>
        <dbReference type="Proteomes" id="UP000466517"/>
    </source>
</evidence>
<comment type="cofactor">
    <cofactor evidence="1">
        <name>FAD</name>
        <dbReference type="ChEBI" id="CHEBI:57692"/>
    </cofactor>
</comment>
<name>A0A7I7XAJ5_9MYCO</name>
<dbReference type="PANTHER" id="PTHR43004:SF19">
    <property type="entry name" value="BINDING MONOOXYGENASE, PUTATIVE (JCVI)-RELATED"/>
    <property type="match status" value="1"/>
</dbReference>
<dbReference type="SUPFAM" id="SSF51905">
    <property type="entry name" value="FAD/NAD(P)-binding domain"/>
    <property type="match status" value="1"/>
</dbReference>
<accession>A0A7I7XAJ5</accession>
<keyword evidence="5" id="KW-0503">Monooxygenase</keyword>
<keyword evidence="3" id="KW-0274">FAD</keyword>
<organism evidence="5 6">
    <name type="scientific">Mycolicibacterium madagascariense</name>
    <dbReference type="NCBI Taxonomy" id="212765"/>
    <lineage>
        <taxon>Bacteria</taxon>
        <taxon>Bacillati</taxon>
        <taxon>Actinomycetota</taxon>
        <taxon>Actinomycetes</taxon>
        <taxon>Mycobacteriales</taxon>
        <taxon>Mycobacteriaceae</taxon>
        <taxon>Mycolicibacterium</taxon>
    </lineage>
</organism>
<dbReference type="RefSeq" id="WP_163733034.1">
    <property type="nucleotide sequence ID" value="NZ_AP022610.1"/>
</dbReference>